<feature type="compositionally biased region" description="Low complexity" evidence="3">
    <location>
        <begin position="304"/>
        <end position="318"/>
    </location>
</feature>
<dbReference type="InterPro" id="IPR018359">
    <property type="entry name" value="Bromodomain_CS"/>
</dbReference>
<dbReference type="PROSITE" id="PS51525">
    <property type="entry name" value="NET"/>
    <property type="match status" value="1"/>
</dbReference>
<dbReference type="GO" id="GO:0006355">
    <property type="term" value="P:regulation of DNA-templated transcription"/>
    <property type="evidence" value="ECO:0007669"/>
    <property type="project" value="TreeGrafter"/>
</dbReference>
<dbReference type="Gene3D" id="1.20.920.10">
    <property type="entry name" value="Bromodomain-like"/>
    <property type="match status" value="2"/>
</dbReference>
<dbReference type="SUPFAM" id="SSF47370">
    <property type="entry name" value="Bromodomain"/>
    <property type="match status" value="2"/>
</dbReference>
<gene>
    <name evidence="6" type="ORF">N7450_003850</name>
</gene>
<dbReference type="Pfam" id="PF17035">
    <property type="entry name" value="BET"/>
    <property type="match status" value="1"/>
</dbReference>
<name>A0AAD6DNZ6_9EURO</name>
<dbReference type="InterPro" id="IPR050935">
    <property type="entry name" value="Bromo_chromatin_reader"/>
</dbReference>
<dbReference type="InterPro" id="IPR038336">
    <property type="entry name" value="NET_sf"/>
</dbReference>
<feature type="domain" description="Bromo" evidence="4">
    <location>
        <begin position="340"/>
        <end position="412"/>
    </location>
</feature>
<accession>A0AAD6DNZ6</accession>
<feature type="compositionally biased region" description="Acidic residues" evidence="3">
    <location>
        <begin position="640"/>
        <end position="658"/>
    </location>
</feature>
<dbReference type="SMART" id="SM00297">
    <property type="entry name" value="BROMO"/>
    <property type="match status" value="2"/>
</dbReference>
<dbReference type="PRINTS" id="PR00503">
    <property type="entry name" value="BROMODOMAIN"/>
</dbReference>
<feature type="compositionally biased region" description="Low complexity" evidence="3">
    <location>
        <begin position="456"/>
        <end position="467"/>
    </location>
</feature>
<feature type="compositionally biased region" description="Basic and acidic residues" evidence="3">
    <location>
        <begin position="255"/>
        <end position="268"/>
    </location>
</feature>
<dbReference type="PROSITE" id="PS50014">
    <property type="entry name" value="BROMODOMAIN_2"/>
    <property type="match status" value="2"/>
</dbReference>
<reference evidence="6 7" key="1">
    <citation type="journal article" date="2023" name="IMA Fungus">
        <title>Comparative genomic study of the Penicillium genus elucidates a diverse pangenome and 15 lateral gene transfer events.</title>
        <authorList>
            <person name="Petersen C."/>
            <person name="Sorensen T."/>
            <person name="Nielsen M.R."/>
            <person name="Sondergaard T.E."/>
            <person name="Sorensen J.L."/>
            <person name="Fitzpatrick D.A."/>
            <person name="Frisvad J.C."/>
            <person name="Nielsen K.L."/>
        </authorList>
    </citation>
    <scope>NUCLEOTIDE SEQUENCE [LARGE SCALE GENOMIC DNA]</scope>
    <source>
        <strain evidence="6 7">IBT 29057</strain>
    </source>
</reference>
<dbReference type="AlphaFoldDB" id="A0AAD6DNZ6"/>
<dbReference type="GO" id="GO:0000785">
    <property type="term" value="C:chromatin"/>
    <property type="evidence" value="ECO:0007669"/>
    <property type="project" value="TreeGrafter"/>
</dbReference>
<feature type="domain" description="Bromo" evidence="4">
    <location>
        <begin position="534"/>
        <end position="606"/>
    </location>
</feature>
<proteinExistence type="predicted"/>
<feature type="compositionally biased region" description="Basic residues" evidence="3">
    <location>
        <begin position="704"/>
        <end position="714"/>
    </location>
</feature>
<dbReference type="PROSITE" id="PS00633">
    <property type="entry name" value="BROMODOMAIN_1"/>
    <property type="match status" value="1"/>
</dbReference>
<feature type="compositionally biased region" description="Polar residues" evidence="3">
    <location>
        <begin position="157"/>
        <end position="181"/>
    </location>
</feature>
<evidence type="ECO:0000313" key="6">
    <source>
        <dbReference type="EMBL" id="KAJ5589878.1"/>
    </source>
</evidence>
<dbReference type="PANTHER" id="PTHR22880">
    <property type="entry name" value="FALZ-RELATED BROMODOMAIN-CONTAINING PROTEINS"/>
    <property type="match status" value="1"/>
</dbReference>
<dbReference type="EMBL" id="JAQJAC010000003">
    <property type="protein sequence ID" value="KAJ5589878.1"/>
    <property type="molecule type" value="Genomic_DNA"/>
</dbReference>
<feature type="region of interest" description="Disordered" evidence="3">
    <location>
        <begin position="429"/>
        <end position="508"/>
    </location>
</feature>
<feature type="compositionally biased region" description="Polar residues" evidence="3">
    <location>
        <begin position="823"/>
        <end position="834"/>
    </location>
</feature>
<dbReference type="CDD" id="cd05500">
    <property type="entry name" value="Bromo_BDF1_2_I"/>
    <property type="match status" value="1"/>
</dbReference>
<feature type="domain" description="NET" evidence="5">
    <location>
        <begin position="714"/>
        <end position="796"/>
    </location>
</feature>
<evidence type="ECO:0000256" key="3">
    <source>
        <dbReference type="SAM" id="MobiDB-lite"/>
    </source>
</evidence>
<evidence type="ECO:0000259" key="4">
    <source>
        <dbReference type="PROSITE" id="PS50014"/>
    </source>
</evidence>
<comment type="caution">
    <text evidence="6">The sequence shown here is derived from an EMBL/GenBank/DDBJ whole genome shotgun (WGS) entry which is preliminary data.</text>
</comment>
<keyword evidence="7" id="KW-1185">Reference proteome</keyword>
<evidence type="ECO:0000256" key="2">
    <source>
        <dbReference type="PROSITE-ProRule" id="PRU00035"/>
    </source>
</evidence>
<dbReference type="PANTHER" id="PTHR22880:SF225">
    <property type="entry name" value="BROMODOMAIN-CONTAINING PROTEIN BET-1-RELATED"/>
    <property type="match status" value="1"/>
</dbReference>
<dbReference type="CDD" id="cd05499">
    <property type="entry name" value="Bromo_BDF1_2_II"/>
    <property type="match status" value="1"/>
</dbReference>
<feature type="compositionally biased region" description="Low complexity" evidence="3">
    <location>
        <begin position="113"/>
        <end position="130"/>
    </location>
</feature>
<feature type="region of interest" description="Disordered" evidence="3">
    <location>
        <begin position="793"/>
        <end position="871"/>
    </location>
</feature>
<dbReference type="GO" id="GO:0006338">
    <property type="term" value="P:chromatin remodeling"/>
    <property type="evidence" value="ECO:0007669"/>
    <property type="project" value="TreeGrafter"/>
</dbReference>
<feature type="compositionally biased region" description="Polar residues" evidence="3">
    <location>
        <begin position="276"/>
        <end position="291"/>
    </location>
</feature>
<feature type="compositionally biased region" description="Low complexity" evidence="3">
    <location>
        <begin position="213"/>
        <end position="223"/>
    </location>
</feature>
<feature type="compositionally biased region" description="Polar residues" evidence="3">
    <location>
        <begin position="71"/>
        <end position="83"/>
    </location>
</feature>
<feature type="compositionally biased region" description="Basic and acidic residues" evidence="3">
    <location>
        <begin position="431"/>
        <end position="455"/>
    </location>
</feature>
<dbReference type="InterPro" id="IPR036427">
    <property type="entry name" value="Bromodomain-like_sf"/>
</dbReference>
<dbReference type="Gene3D" id="1.20.1270.220">
    <property type="match status" value="1"/>
</dbReference>
<feature type="compositionally biased region" description="Pro residues" evidence="3">
    <location>
        <begin position="293"/>
        <end position="303"/>
    </location>
</feature>
<dbReference type="Proteomes" id="UP001216150">
    <property type="component" value="Unassembled WGS sequence"/>
</dbReference>
<evidence type="ECO:0000313" key="7">
    <source>
        <dbReference type="Proteomes" id="UP001216150"/>
    </source>
</evidence>
<dbReference type="GO" id="GO:0005634">
    <property type="term" value="C:nucleus"/>
    <property type="evidence" value="ECO:0007669"/>
    <property type="project" value="TreeGrafter"/>
</dbReference>
<feature type="compositionally biased region" description="Acidic residues" evidence="3">
    <location>
        <begin position="857"/>
        <end position="871"/>
    </location>
</feature>
<dbReference type="InterPro" id="IPR001487">
    <property type="entry name" value="Bromodomain"/>
</dbReference>
<keyword evidence="1 2" id="KW-0103">Bromodomain</keyword>
<evidence type="ECO:0008006" key="8">
    <source>
        <dbReference type="Google" id="ProtNLM"/>
    </source>
</evidence>
<feature type="region of interest" description="Disordered" evidence="3">
    <location>
        <begin position="1"/>
        <end position="324"/>
    </location>
</feature>
<sequence length="871" mass="94305">MATPPPEAPPVVKEEKPQLPPSPTGAPAPDIVPTSGQNAATGLKTDSPAPVPSPTPATAPATESDVVPATNGHSPSAPSFTNGTSATASPPKSPAPTPAVASDTVAGSPRDAPIPASESLPAASESKASANVTADVASTATPEIKKSEETPAPAESQPATTSVAESTPVDNTPQPSTNKSTEPAPPLSNDVAASEDKMAIDSAPEPVPETQLPHHPTSETTTPHLPPVQTDHEMKDAPSAPISHASVRLTPPEEPAAKRTKVEGHDSNAVDVKPPNLSTTVTEPAAQNTVQPAPQPASQPPAPATQTTPAAPAASAPSHQGPGITKMQQKFIQKSLTTLKRMHDSRFYREAVDYVKLNIPNYPFVIKEPMDLSTIEKKLKNNSYSSPEALFRDFDLMVNNSLVFNGPDHLVFQEGDKLKQTFHKQMVNLPKSDEVEEKKPKKLTEKTSAARREPRTSTGSTTAKAASPQSTTFALGPEGLPVIRRDSTNPDGRPKRSIHPPKRDLPYATKPKKKKYQWELRFCQEALEELYKPKHQFNAIPFYNPVDPVALNIPTYHSIIKKPMDMSTIKSKLNTGQYENAKEFEADVRLMFKNCYRFNLPGDPTYQCGKGLEEIFDRKWAQKQDYLDRHEPHPEQNSDSSDDDSDDDAESDEDDEQLNELQRKIAEMSRQVEMITQKKKKTPPTSKKSGSKAKPAKKDSKKSSSSKKEKKPSKAAKPEKARFVTYNEKQIISNGISALPDKKMQQALQIIQSNVPALKNTAEAEIELDIDELPNDVLLMLLKFVKKNAPNVVDDEDDAPGNPHVSAAKPKKNKPMSKFEQEAQINMLESNLSQFAGGGGGGGSPEPMPSVEAMVSSDDESDDDSEESEEE</sequence>
<feature type="region of interest" description="Disordered" evidence="3">
    <location>
        <begin position="629"/>
        <end position="658"/>
    </location>
</feature>
<dbReference type="Pfam" id="PF00439">
    <property type="entry name" value="Bromodomain"/>
    <property type="match status" value="2"/>
</dbReference>
<organism evidence="6 7">
    <name type="scientific">Penicillium hetheringtonii</name>
    <dbReference type="NCBI Taxonomy" id="911720"/>
    <lineage>
        <taxon>Eukaryota</taxon>
        <taxon>Fungi</taxon>
        <taxon>Dikarya</taxon>
        <taxon>Ascomycota</taxon>
        <taxon>Pezizomycotina</taxon>
        <taxon>Eurotiomycetes</taxon>
        <taxon>Eurotiomycetidae</taxon>
        <taxon>Eurotiales</taxon>
        <taxon>Aspergillaceae</taxon>
        <taxon>Penicillium</taxon>
    </lineage>
</organism>
<evidence type="ECO:0000256" key="1">
    <source>
        <dbReference type="ARBA" id="ARBA00023117"/>
    </source>
</evidence>
<feature type="region of interest" description="Disordered" evidence="3">
    <location>
        <begin position="674"/>
        <end position="722"/>
    </location>
</feature>
<dbReference type="InterPro" id="IPR027353">
    <property type="entry name" value="NET_dom"/>
</dbReference>
<evidence type="ECO:0000259" key="5">
    <source>
        <dbReference type="PROSITE" id="PS51525"/>
    </source>
</evidence>
<protein>
    <recommendedName>
        <fullName evidence="8">Bromodomain-containing protein</fullName>
    </recommendedName>
</protein>
<feature type="compositionally biased region" description="Basic and acidic residues" evidence="3">
    <location>
        <begin position="483"/>
        <end position="494"/>
    </location>
</feature>